<name>A0A3P1CPS2_9BACT</name>
<sequence length="99" mass="11227">MQSYDTLVEALEDLNKKGYTLDFNLANDALICHQPALQLRPEQFHITDVFRFEGMSNPDDSSILYAIESTDGQKGTFVSAYGTYADEVSNEMMEKLKIH</sequence>
<dbReference type="Proteomes" id="UP000274271">
    <property type="component" value="Unassembled WGS sequence"/>
</dbReference>
<gene>
    <name evidence="1" type="ORF">EHT87_10910</name>
</gene>
<protein>
    <submittedName>
        <fullName evidence="1">Phosphoribosylpyrophosphate synthetase</fullName>
    </submittedName>
</protein>
<dbReference type="AlphaFoldDB" id="A0A3P1CPS2"/>
<comment type="caution">
    <text evidence="1">The sequence shown here is derived from an EMBL/GenBank/DDBJ whole genome shotgun (WGS) entry which is preliminary data.</text>
</comment>
<keyword evidence="2" id="KW-1185">Reference proteome</keyword>
<evidence type="ECO:0000313" key="1">
    <source>
        <dbReference type="EMBL" id="RRB15056.1"/>
    </source>
</evidence>
<dbReference type="RefSeq" id="WP_124906659.1">
    <property type="nucleotide sequence ID" value="NZ_RQJP01000002.1"/>
</dbReference>
<dbReference type="OrthoDB" id="8418771at2"/>
<evidence type="ECO:0000313" key="2">
    <source>
        <dbReference type="Proteomes" id="UP000274271"/>
    </source>
</evidence>
<dbReference type="EMBL" id="RQJP01000002">
    <property type="protein sequence ID" value="RRB15056.1"/>
    <property type="molecule type" value="Genomic_DNA"/>
</dbReference>
<organism evidence="1 2">
    <name type="scientific">Larkinella knui</name>
    <dbReference type="NCBI Taxonomy" id="2025310"/>
    <lineage>
        <taxon>Bacteria</taxon>
        <taxon>Pseudomonadati</taxon>
        <taxon>Bacteroidota</taxon>
        <taxon>Cytophagia</taxon>
        <taxon>Cytophagales</taxon>
        <taxon>Spirosomataceae</taxon>
        <taxon>Larkinella</taxon>
    </lineage>
</organism>
<accession>A0A3P1CPS2</accession>
<reference evidence="1 2" key="1">
    <citation type="submission" date="2018-11" db="EMBL/GenBank/DDBJ databases">
        <authorList>
            <person name="Zhou Z."/>
            <person name="Wang G."/>
        </authorList>
    </citation>
    <scope>NUCLEOTIDE SEQUENCE [LARGE SCALE GENOMIC DNA]</scope>
    <source>
        <strain evidence="1 2">KCTC42998</strain>
    </source>
</reference>
<proteinExistence type="predicted"/>